<keyword evidence="3" id="KW-1185">Reference proteome</keyword>
<reference evidence="1" key="2">
    <citation type="journal article" date="2020" name="Nat. Commun.">
        <title>Large-scale genome sequencing of mycorrhizal fungi provides insights into the early evolution of symbiotic traits.</title>
        <authorList>
            <person name="Miyauchi S."/>
            <person name="Kiss E."/>
            <person name="Kuo A."/>
            <person name="Drula E."/>
            <person name="Kohler A."/>
            <person name="Sanchez-Garcia M."/>
            <person name="Morin E."/>
            <person name="Andreopoulos B."/>
            <person name="Barry K.W."/>
            <person name="Bonito G."/>
            <person name="Buee M."/>
            <person name="Carver A."/>
            <person name="Chen C."/>
            <person name="Cichocki N."/>
            <person name="Clum A."/>
            <person name="Culley D."/>
            <person name="Crous P.W."/>
            <person name="Fauchery L."/>
            <person name="Girlanda M."/>
            <person name="Hayes R.D."/>
            <person name="Keri Z."/>
            <person name="LaButti K."/>
            <person name="Lipzen A."/>
            <person name="Lombard V."/>
            <person name="Magnuson J."/>
            <person name="Maillard F."/>
            <person name="Murat C."/>
            <person name="Nolan M."/>
            <person name="Ohm R.A."/>
            <person name="Pangilinan J."/>
            <person name="Pereira M.F."/>
            <person name="Perotto S."/>
            <person name="Peter M."/>
            <person name="Pfister S."/>
            <person name="Riley R."/>
            <person name="Sitrit Y."/>
            <person name="Stielow J.B."/>
            <person name="Szollosi G."/>
            <person name="Zifcakova L."/>
            <person name="Stursova M."/>
            <person name="Spatafora J.W."/>
            <person name="Tedersoo L."/>
            <person name="Vaario L.M."/>
            <person name="Yamada A."/>
            <person name="Yan M."/>
            <person name="Wang P."/>
            <person name="Xu J."/>
            <person name="Bruns T."/>
            <person name="Baldrian P."/>
            <person name="Vilgalys R."/>
            <person name="Dunand C."/>
            <person name="Henrissat B."/>
            <person name="Grigoriev I.V."/>
            <person name="Hibbett D."/>
            <person name="Nagy L.G."/>
            <person name="Martin F.M."/>
        </authorList>
    </citation>
    <scope>NUCLEOTIDE SEQUENCE</scope>
    <source>
        <strain evidence="1">Prilba</strain>
    </source>
</reference>
<evidence type="ECO:0000313" key="3">
    <source>
        <dbReference type="Proteomes" id="UP000759537"/>
    </source>
</evidence>
<dbReference type="EMBL" id="WHVB01000124">
    <property type="protein sequence ID" value="KAF8461485.1"/>
    <property type="molecule type" value="Genomic_DNA"/>
</dbReference>
<dbReference type="EMBL" id="WHVB01000017">
    <property type="protein sequence ID" value="KAF8474496.1"/>
    <property type="molecule type" value="Genomic_DNA"/>
</dbReference>
<organism evidence="1 3">
    <name type="scientific">Russula ochroleuca</name>
    <dbReference type="NCBI Taxonomy" id="152965"/>
    <lineage>
        <taxon>Eukaryota</taxon>
        <taxon>Fungi</taxon>
        <taxon>Dikarya</taxon>
        <taxon>Basidiomycota</taxon>
        <taxon>Agaricomycotina</taxon>
        <taxon>Agaricomycetes</taxon>
        <taxon>Russulales</taxon>
        <taxon>Russulaceae</taxon>
        <taxon>Russula</taxon>
    </lineage>
</organism>
<proteinExistence type="predicted"/>
<dbReference type="OrthoDB" id="529273at2759"/>
<name>A0A9P5MK08_9AGAM</name>
<gene>
    <name evidence="2" type="ORF">DFH94DRAFT_133341</name>
    <name evidence="1" type="ORF">DFH94DRAFT_85612</name>
</gene>
<dbReference type="AlphaFoldDB" id="A0A9P5MK08"/>
<evidence type="ECO:0000313" key="2">
    <source>
        <dbReference type="EMBL" id="KAF8474496.1"/>
    </source>
</evidence>
<comment type="caution">
    <text evidence="1">The sequence shown here is derived from an EMBL/GenBank/DDBJ whole genome shotgun (WGS) entry which is preliminary data.</text>
</comment>
<dbReference type="Proteomes" id="UP000759537">
    <property type="component" value="Unassembled WGS sequence"/>
</dbReference>
<evidence type="ECO:0000313" key="1">
    <source>
        <dbReference type="EMBL" id="KAF8461485.1"/>
    </source>
</evidence>
<accession>A0A9P5MK08</accession>
<sequence>MSGWTVPPTRRELTLLLFCATIFIIAFNATTTLRLMGVDPSSLTSFSSSPVRLGLDGRRLEGYRDRLENEIFGEWEWEPGHIAGVKDAESTRLLHGKPHGHPDAYVRGEGRNGKQAMWLLGVGEGQYISGEGLGLTSVNDGFVRWGEDVPRTELRQHTPGFTILDNVIMLDGTFYVIVDDPTSMPAIETIASPRVNEIDPPSHIDWQVFPARTALSEFGSYGGRIHGVTFVSCDGPSTTDSHTLLSLMRLYSTLNMSSPQSLSPPHRIIFPTISTFADLHPETADENIPRRRANIGVAPETLKAAYPSLVGAQFAEDFVDFVNISMPVLLDRVVVSDRSAAQHVELPHGMPAWSPPFTALRGSEDWFDPVRRRLAQYFFGEDDSAVTGTAGTHTVTYLSRQGGANGDRLLASDHAKLLDVLKTLGKTGVKVYVLDESASWTVRMRAIAQSTIVLSVFGDHLADAMYMKRTPRSTLMEFFPPNGFNRDWETVVRSMGIRYFAWQGNQKYTDEDLPAFSQSTTYDDFALDAQAVVDAIRDELNRA</sequence>
<protein>
    <submittedName>
        <fullName evidence="1">Uncharacterized protein</fullName>
    </submittedName>
</protein>
<reference evidence="1" key="1">
    <citation type="submission" date="2019-10" db="EMBL/GenBank/DDBJ databases">
        <authorList>
            <consortium name="DOE Joint Genome Institute"/>
            <person name="Kuo A."/>
            <person name="Miyauchi S."/>
            <person name="Kiss E."/>
            <person name="Drula E."/>
            <person name="Kohler A."/>
            <person name="Sanchez-Garcia M."/>
            <person name="Andreopoulos B."/>
            <person name="Barry K.W."/>
            <person name="Bonito G."/>
            <person name="Buee M."/>
            <person name="Carver A."/>
            <person name="Chen C."/>
            <person name="Cichocki N."/>
            <person name="Clum A."/>
            <person name="Culley D."/>
            <person name="Crous P.W."/>
            <person name="Fauchery L."/>
            <person name="Girlanda M."/>
            <person name="Hayes R."/>
            <person name="Keri Z."/>
            <person name="LaButti K."/>
            <person name="Lipzen A."/>
            <person name="Lombard V."/>
            <person name="Magnuson J."/>
            <person name="Maillard F."/>
            <person name="Morin E."/>
            <person name="Murat C."/>
            <person name="Nolan M."/>
            <person name="Ohm R."/>
            <person name="Pangilinan J."/>
            <person name="Pereira M."/>
            <person name="Perotto S."/>
            <person name="Peter M."/>
            <person name="Riley R."/>
            <person name="Sitrit Y."/>
            <person name="Stielow B."/>
            <person name="Szollosi G."/>
            <person name="Zifcakova L."/>
            <person name="Stursova M."/>
            <person name="Spatafora J.W."/>
            <person name="Tedersoo L."/>
            <person name="Vaario L.-M."/>
            <person name="Yamada A."/>
            <person name="Yan M."/>
            <person name="Wang P."/>
            <person name="Xu J."/>
            <person name="Bruns T."/>
            <person name="Baldrian P."/>
            <person name="Vilgalys R."/>
            <person name="Henrissat B."/>
            <person name="Grigoriev I.V."/>
            <person name="Hibbett D."/>
            <person name="Nagy L.G."/>
            <person name="Martin F.M."/>
        </authorList>
    </citation>
    <scope>NUCLEOTIDE SEQUENCE</scope>
    <source>
        <strain evidence="1">Prilba</strain>
    </source>
</reference>